<reference evidence="1 2" key="1">
    <citation type="journal article" date="2016" name="Nat. Commun.">
        <title>Thousands of microbial genomes shed light on interconnected biogeochemical processes in an aquifer system.</title>
        <authorList>
            <person name="Anantharaman K."/>
            <person name="Brown C.T."/>
            <person name="Hug L.A."/>
            <person name="Sharon I."/>
            <person name="Castelle C.J."/>
            <person name="Probst A.J."/>
            <person name="Thomas B.C."/>
            <person name="Singh A."/>
            <person name="Wilkins M.J."/>
            <person name="Karaoz U."/>
            <person name="Brodie E.L."/>
            <person name="Williams K.H."/>
            <person name="Hubbard S.S."/>
            <person name="Banfield J.F."/>
        </authorList>
    </citation>
    <scope>NUCLEOTIDE SEQUENCE [LARGE SCALE GENOMIC DNA]</scope>
</reference>
<dbReference type="EMBL" id="MFGM01000013">
    <property type="protein sequence ID" value="OGF37867.1"/>
    <property type="molecule type" value="Genomic_DNA"/>
</dbReference>
<gene>
    <name evidence="1" type="ORF">A2482_02255</name>
</gene>
<comment type="caution">
    <text evidence="1">The sequence shown here is derived from an EMBL/GenBank/DDBJ whole genome shotgun (WGS) entry which is preliminary data.</text>
</comment>
<accession>A0A1F5TG27</accession>
<organism evidence="1 2">
    <name type="scientific">Candidatus Falkowbacteria bacterium RIFOXYC2_FULL_48_21</name>
    <dbReference type="NCBI Taxonomy" id="1798005"/>
    <lineage>
        <taxon>Bacteria</taxon>
        <taxon>Candidatus Falkowiibacteriota</taxon>
    </lineage>
</organism>
<dbReference type="AlphaFoldDB" id="A0A1F5TG27"/>
<protein>
    <submittedName>
        <fullName evidence="1">Uncharacterized protein</fullName>
    </submittedName>
</protein>
<name>A0A1F5TG27_9BACT</name>
<dbReference type="Proteomes" id="UP000178656">
    <property type="component" value="Unassembled WGS sequence"/>
</dbReference>
<sequence length="179" mass="19937">MGKITLGQMERLIAIANTGLINEGNFEAFLLNPNGFVAGAGIYPIVIDYGMSLEMMLEAGEYCNFDGYIKEKYPVPSGLVGKKEMLVSRIINPPKTKNILEAVAYMGAHHVRSATVYELLAFGATYPEIQKLTDVWVIDVRGGFTPVLTAWEERRYLRFNCIECLDGKRPGQHFLVVGE</sequence>
<evidence type="ECO:0000313" key="2">
    <source>
        <dbReference type="Proteomes" id="UP000178656"/>
    </source>
</evidence>
<evidence type="ECO:0000313" key="1">
    <source>
        <dbReference type="EMBL" id="OGF37867.1"/>
    </source>
</evidence>
<proteinExistence type="predicted"/>